<feature type="signal peptide" evidence="2">
    <location>
        <begin position="1"/>
        <end position="22"/>
    </location>
</feature>
<dbReference type="AlphaFoldDB" id="A0A150R8D9"/>
<protein>
    <recommendedName>
        <fullName evidence="5">Secreted protein</fullName>
    </recommendedName>
</protein>
<evidence type="ECO:0000256" key="2">
    <source>
        <dbReference type="SAM" id="SignalP"/>
    </source>
</evidence>
<evidence type="ECO:0000256" key="1">
    <source>
        <dbReference type="SAM" id="MobiDB-lite"/>
    </source>
</evidence>
<dbReference type="Proteomes" id="UP000075635">
    <property type="component" value="Unassembled WGS sequence"/>
</dbReference>
<sequence>MKVGGILLITVTALLACGCASSTPLSPSTPEGLGEGAPSTAGAGISSGAPAPAALAAESQARPRGRSYPKEELRRVARVASARCKKANATSDSSCLLNEAAPFLKFRPEDPDCRYVSGTAISVAECSDFNEGCQSVDAKDLDHQIAALQNAGKDCNREPTDFEREEVLRLVGSR</sequence>
<evidence type="ECO:0000313" key="3">
    <source>
        <dbReference type="EMBL" id="KYF75998.1"/>
    </source>
</evidence>
<feature type="chain" id="PRO_5007567818" description="Secreted protein" evidence="2">
    <location>
        <begin position="23"/>
        <end position="174"/>
    </location>
</feature>
<organism evidence="3 4">
    <name type="scientific">Sorangium cellulosum</name>
    <name type="common">Polyangium cellulosum</name>
    <dbReference type="NCBI Taxonomy" id="56"/>
    <lineage>
        <taxon>Bacteria</taxon>
        <taxon>Pseudomonadati</taxon>
        <taxon>Myxococcota</taxon>
        <taxon>Polyangia</taxon>
        <taxon>Polyangiales</taxon>
        <taxon>Polyangiaceae</taxon>
        <taxon>Sorangium</taxon>
    </lineage>
</organism>
<name>A0A150R8D9_SORCE</name>
<dbReference type="PROSITE" id="PS51257">
    <property type="entry name" value="PROKAR_LIPOPROTEIN"/>
    <property type="match status" value="1"/>
</dbReference>
<dbReference type="EMBL" id="JEMB01003063">
    <property type="protein sequence ID" value="KYF75998.1"/>
    <property type="molecule type" value="Genomic_DNA"/>
</dbReference>
<keyword evidence="2" id="KW-0732">Signal</keyword>
<evidence type="ECO:0000313" key="4">
    <source>
        <dbReference type="Proteomes" id="UP000075635"/>
    </source>
</evidence>
<evidence type="ECO:0008006" key="5">
    <source>
        <dbReference type="Google" id="ProtNLM"/>
    </source>
</evidence>
<reference evidence="3 4" key="1">
    <citation type="submission" date="2014-02" db="EMBL/GenBank/DDBJ databases">
        <title>The small core and large imbalanced accessory genome model reveals a collaborative survival strategy of Sorangium cellulosum strains in nature.</title>
        <authorList>
            <person name="Han K."/>
            <person name="Peng R."/>
            <person name="Blom J."/>
            <person name="Li Y.-Z."/>
        </authorList>
    </citation>
    <scope>NUCLEOTIDE SEQUENCE [LARGE SCALE GENOMIC DNA]</scope>
    <source>
        <strain evidence="3 4">So0011-07</strain>
    </source>
</reference>
<comment type="caution">
    <text evidence="3">The sequence shown here is derived from an EMBL/GenBank/DDBJ whole genome shotgun (WGS) entry which is preliminary data.</text>
</comment>
<gene>
    <name evidence="3" type="ORF">BE17_19295</name>
</gene>
<accession>A0A150R8D9</accession>
<feature type="compositionally biased region" description="Low complexity" evidence="1">
    <location>
        <begin position="36"/>
        <end position="62"/>
    </location>
</feature>
<proteinExistence type="predicted"/>
<feature type="region of interest" description="Disordered" evidence="1">
    <location>
        <begin position="27"/>
        <end position="72"/>
    </location>
</feature>